<evidence type="ECO:0000256" key="3">
    <source>
        <dbReference type="ARBA" id="ARBA00022617"/>
    </source>
</evidence>
<dbReference type="Gene3D" id="1.10.630.10">
    <property type="entry name" value="Cytochrome P450"/>
    <property type="match status" value="1"/>
</dbReference>
<reference evidence="8" key="1">
    <citation type="submission" date="2018-02" db="EMBL/GenBank/DDBJ databases">
        <authorList>
            <person name="Silar P."/>
        </authorList>
    </citation>
    <scope>NUCLEOTIDE SEQUENCE [LARGE SCALE GENOMIC DNA]</scope>
    <source>
        <strain evidence="8">T</strain>
    </source>
</reference>
<dbReference type="Proteomes" id="UP000280685">
    <property type="component" value="Chromosome 5"/>
</dbReference>
<dbReference type="PANTHER" id="PTHR24305:SF157">
    <property type="entry name" value="N-ACETYLTRYPTOPHAN 6-HYDROXYLASE IVOC-RELATED"/>
    <property type="match status" value="1"/>
</dbReference>
<gene>
    <name evidence="8" type="ORF">PODCO_511870</name>
</gene>
<evidence type="ECO:0000256" key="6">
    <source>
        <dbReference type="ARBA" id="ARBA00023004"/>
    </source>
</evidence>
<keyword evidence="5" id="KW-0560">Oxidoreductase</keyword>
<keyword evidence="6" id="KW-0408">Iron</keyword>
<evidence type="ECO:0000313" key="8">
    <source>
        <dbReference type="EMBL" id="VBB81432.1"/>
    </source>
</evidence>
<dbReference type="EMBL" id="LR026968">
    <property type="protein sequence ID" value="VBB81432.1"/>
    <property type="molecule type" value="Genomic_DNA"/>
</dbReference>
<protein>
    <submittedName>
        <fullName evidence="8">Cytochrome P450 E-class, group I</fullName>
    </submittedName>
</protein>
<keyword evidence="7" id="KW-0503">Monooxygenase</keyword>
<evidence type="ECO:0000256" key="1">
    <source>
        <dbReference type="ARBA" id="ARBA00001971"/>
    </source>
</evidence>
<evidence type="ECO:0000256" key="7">
    <source>
        <dbReference type="ARBA" id="ARBA00023033"/>
    </source>
</evidence>
<evidence type="ECO:0000256" key="4">
    <source>
        <dbReference type="ARBA" id="ARBA00022723"/>
    </source>
</evidence>
<evidence type="ECO:0000256" key="2">
    <source>
        <dbReference type="ARBA" id="ARBA00010617"/>
    </source>
</evidence>
<dbReference type="SUPFAM" id="SSF48264">
    <property type="entry name" value="Cytochrome P450"/>
    <property type="match status" value="1"/>
</dbReference>
<dbReference type="PANTHER" id="PTHR24305">
    <property type="entry name" value="CYTOCHROME P450"/>
    <property type="match status" value="1"/>
</dbReference>
<evidence type="ECO:0000256" key="5">
    <source>
        <dbReference type="ARBA" id="ARBA00023002"/>
    </source>
</evidence>
<dbReference type="Pfam" id="PF00067">
    <property type="entry name" value="p450"/>
    <property type="match status" value="1"/>
</dbReference>
<dbReference type="PRINTS" id="PR00463">
    <property type="entry name" value="EP450I"/>
</dbReference>
<keyword evidence="9" id="KW-1185">Reference proteome</keyword>
<dbReference type="InterPro" id="IPR001128">
    <property type="entry name" value="Cyt_P450"/>
</dbReference>
<keyword evidence="4" id="KW-0479">Metal-binding</keyword>
<comment type="similarity">
    <text evidence="2">Belongs to the cytochrome P450 family.</text>
</comment>
<dbReference type="InterPro" id="IPR002401">
    <property type="entry name" value="Cyt_P450_E_grp-I"/>
</dbReference>
<proteinExistence type="inferred from homology"/>
<sequence>MLEQLSGLIEAAPPLPVVVLACLGVYLSGVSLYRVYLSPLSPFPGPKLAALTGWYEFYYDIIKDGQFYLKVQKLHEKYGPIIRINPWELHASDPVLFSQIYSSGVKHRIEKYASSQQGLLPKLNRSGSVVKMEDLFTVVSADLVAAFSFDDAVDLTETDELQLTGSIYSALQTVARVLAWLNHFSWVTGLINAIPPTLLLRLAPTVATNNRLYLLVKKQFDSSRAARISTSKSTVTTSDDESTDELLSPDTKLIVHLLNSNLPPHERTPERVCAELLTISMATIFNIPRVMMVTTYHILANPDIKEKLRSELDDLLGPDLDSKQETPVWIKLNKAEYLKACAKEGLRLFFGALRGSARRNLDAPIVYKDWVIPPGTPVGMSAWMLNTDPEVYPDPLAFRPERWLPGNHKSEMDRNFASLGRGSRTCLGIHLVYVFMRDLLVAMFGPGDRPELTLYETEESDVATTVSGLSGLAKRGARGLRVVVEWMSAC</sequence>
<keyword evidence="3" id="KW-0349">Heme</keyword>
<dbReference type="InterPro" id="IPR050121">
    <property type="entry name" value="Cytochrome_P450_monoxygenase"/>
</dbReference>
<comment type="cofactor">
    <cofactor evidence="1">
        <name>heme</name>
        <dbReference type="ChEBI" id="CHEBI:30413"/>
    </cofactor>
</comment>
<organism evidence="8 9">
    <name type="scientific">Podospora comata</name>
    <dbReference type="NCBI Taxonomy" id="48703"/>
    <lineage>
        <taxon>Eukaryota</taxon>
        <taxon>Fungi</taxon>
        <taxon>Dikarya</taxon>
        <taxon>Ascomycota</taxon>
        <taxon>Pezizomycotina</taxon>
        <taxon>Sordariomycetes</taxon>
        <taxon>Sordariomycetidae</taxon>
        <taxon>Sordariales</taxon>
        <taxon>Podosporaceae</taxon>
        <taxon>Podospora</taxon>
    </lineage>
</organism>
<accession>A0ABY6SDJ5</accession>
<evidence type="ECO:0000313" key="9">
    <source>
        <dbReference type="Proteomes" id="UP000280685"/>
    </source>
</evidence>
<name>A0ABY6SDJ5_PODCO</name>
<dbReference type="CDD" id="cd11062">
    <property type="entry name" value="CYP58-like"/>
    <property type="match status" value="1"/>
</dbReference>
<dbReference type="InterPro" id="IPR036396">
    <property type="entry name" value="Cyt_P450_sf"/>
</dbReference>